<evidence type="ECO:0000313" key="2">
    <source>
        <dbReference type="EMBL" id="OZM56885.1"/>
    </source>
</evidence>
<dbReference type="AlphaFoldDB" id="A0A263BT56"/>
<protein>
    <recommendedName>
        <fullName evidence="1">HNH nuclease domain-containing protein</fullName>
    </recommendedName>
</protein>
<dbReference type="Gene3D" id="1.10.30.50">
    <property type="match status" value="1"/>
</dbReference>
<sequence length="142" mass="16470">MALFDIQMCGFVNYDKHQIISRADEIRENLIALMTGNEEFINSIEIKTSDKTVLAKRFKIWYKTLEDVVGAPVSVVRTFSYNIKKQLFEKDPTCKLCKQQIQTIDDAEVDHITPYSEGGKTEIINAQLTHRYCNRKKSNKVY</sequence>
<dbReference type="GO" id="GO:0003676">
    <property type="term" value="F:nucleic acid binding"/>
    <property type="evidence" value="ECO:0007669"/>
    <property type="project" value="InterPro"/>
</dbReference>
<reference evidence="3" key="1">
    <citation type="submission" date="2017-08" db="EMBL/GenBank/DDBJ databases">
        <authorList>
            <person name="Huang Z."/>
        </authorList>
    </citation>
    <scope>NUCLEOTIDE SEQUENCE [LARGE SCALE GENOMIC DNA]</scope>
    <source>
        <strain evidence="3">SA5d-4</strain>
    </source>
</reference>
<dbReference type="GO" id="GO:0008270">
    <property type="term" value="F:zinc ion binding"/>
    <property type="evidence" value="ECO:0007669"/>
    <property type="project" value="InterPro"/>
</dbReference>
<accession>A0A263BT56</accession>
<evidence type="ECO:0000259" key="1">
    <source>
        <dbReference type="SMART" id="SM00507"/>
    </source>
</evidence>
<evidence type="ECO:0000313" key="3">
    <source>
        <dbReference type="Proteomes" id="UP000217083"/>
    </source>
</evidence>
<dbReference type="InterPro" id="IPR002711">
    <property type="entry name" value="HNH"/>
</dbReference>
<reference evidence="2 3" key="2">
    <citation type="submission" date="2017-09" db="EMBL/GenBank/DDBJ databases">
        <title>Bacillus patelloidae sp. nov., isolated from the intestinal tract of a marine limpet.</title>
        <authorList>
            <person name="Liu R."/>
            <person name="Dong C."/>
            <person name="Shao Z."/>
        </authorList>
    </citation>
    <scope>NUCLEOTIDE SEQUENCE [LARGE SCALE GENOMIC DNA]</scope>
    <source>
        <strain evidence="2 3">SA5d-4</strain>
    </source>
</reference>
<comment type="caution">
    <text evidence="2">The sequence shown here is derived from an EMBL/GenBank/DDBJ whole genome shotgun (WGS) entry which is preliminary data.</text>
</comment>
<dbReference type="CDD" id="cd00085">
    <property type="entry name" value="HNHc"/>
    <property type="match status" value="1"/>
</dbReference>
<dbReference type="Proteomes" id="UP000217083">
    <property type="component" value="Unassembled WGS sequence"/>
</dbReference>
<dbReference type="RefSeq" id="WP_094924358.1">
    <property type="nucleotide sequence ID" value="NZ_NPIA01000004.1"/>
</dbReference>
<feature type="domain" description="HNH nuclease" evidence="1">
    <location>
        <begin position="82"/>
        <end position="135"/>
    </location>
</feature>
<keyword evidence="3" id="KW-1185">Reference proteome</keyword>
<gene>
    <name evidence="2" type="ORF">CIB95_08935</name>
</gene>
<dbReference type="InterPro" id="IPR003615">
    <property type="entry name" value="HNH_nuc"/>
</dbReference>
<name>A0A263BT56_9BACI</name>
<dbReference type="EMBL" id="NPIA01000004">
    <property type="protein sequence ID" value="OZM56885.1"/>
    <property type="molecule type" value="Genomic_DNA"/>
</dbReference>
<dbReference type="SMART" id="SM00507">
    <property type="entry name" value="HNHc"/>
    <property type="match status" value="1"/>
</dbReference>
<dbReference type="GO" id="GO:0004519">
    <property type="term" value="F:endonuclease activity"/>
    <property type="evidence" value="ECO:0007669"/>
    <property type="project" value="InterPro"/>
</dbReference>
<organism evidence="2 3">
    <name type="scientific">Lottiidibacillus patelloidae</name>
    <dbReference type="NCBI Taxonomy" id="2670334"/>
    <lineage>
        <taxon>Bacteria</taxon>
        <taxon>Bacillati</taxon>
        <taxon>Bacillota</taxon>
        <taxon>Bacilli</taxon>
        <taxon>Bacillales</taxon>
        <taxon>Bacillaceae</taxon>
        <taxon>Lottiidibacillus</taxon>
    </lineage>
</organism>
<dbReference type="Pfam" id="PF01844">
    <property type="entry name" value="HNH"/>
    <property type="match status" value="1"/>
</dbReference>
<proteinExistence type="predicted"/>